<accession>A0A2J7PH24</accession>
<dbReference type="OrthoDB" id="436262at2759"/>
<dbReference type="STRING" id="105785.A0A2J7PH24"/>
<dbReference type="GO" id="GO:0000796">
    <property type="term" value="C:condensin complex"/>
    <property type="evidence" value="ECO:0007669"/>
    <property type="project" value="TreeGrafter"/>
</dbReference>
<feature type="non-terminal residue" evidence="1">
    <location>
        <position position="286"/>
    </location>
</feature>
<comment type="caution">
    <text evidence="1">The sequence shown here is derived from an EMBL/GenBank/DDBJ whole genome shotgun (WGS) entry which is preliminary data.</text>
</comment>
<sequence length="286" mass="32438">MEAIRSSETSVNTTYTRCQISEDCFLHSHHRESLKSYNFFVANGIALFQVLQIWQRLCQEKSIPLSRQGQVLKLVVGRLHDRSCNVKKNAMHLVTAFLEGNPFAAKLSLEELQSQLEAEMKTLEKLQGENVIEMERRKRVTEHERQQAWLEHEPEVAKLIEDILQTGSTEDEPATQVLTQNSLTESLEEIRVKLGQKQYLEAYYLLRNAEKQFPGAQELRCDMNMESQVVYFLNLLHKIFVECNSSGESSLQNSQSEVGSGSASQEIGVVSQSAVDSTVESQQAVV</sequence>
<proteinExistence type="predicted"/>
<reference evidence="1 2" key="1">
    <citation type="submission" date="2017-12" db="EMBL/GenBank/DDBJ databases">
        <title>Hemimetabolous genomes reveal molecular basis of termite eusociality.</title>
        <authorList>
            <person name="Harrison M.C."/>
            <person name="Jongepier E."/>
            <person name="Robertson H.M."/>
            <person name="Arning N."/>
            <person name="Bitard-Feildel T."/>
            <person name="Chao H."/>
            <person name="Childers C.P."/>
            <person name="Dinh H."/>
            <person name="Doddapaneni H."/>
            <person name="Dugan S."/>
            <person name="Gowin J."/>
            <person name="Greiner C."/>
            <person name="Han Y."/>
            <person name="Hu H."/>
            <person name="Hughes D.S.T."/>
            <person name="Huylmans A.-K."/>
            <person name="Kemena C."/>
            <person name="Kremer L.P.M."/>
            <person name="Lee S.L."/>
            <person name="Lopez-Ezquerra A."/>
            <person name="Mallet L."/>
            <person name="Monroy-Kuhn J.M."/>
            <person name="Moser A."/>
            <person name="Murali S.C."/>
            <person name="Muzny D.M."/>
            <person name="Otani S."/>
            <person name="Piulachs M.-D."/>
            <person name="Poelchau M."/>
            <person name="Qu J."/>
            <person name="Schaub F."/>
            <person name="Wada-Katsumata A."/>
            <person name="Worley K.C."/>
            <person name="Xie Q."/>
            <person name="Ylla G."/>
            <person name="Poulsen M."/>
            <person name="Gibbs R.A."/>
            <person name="Schal C."/>
            <person name="Richards S."/>
            <person name="Belles X."/>
            <person name="Korb J."/>
            <person name="Bornberg-Bauer E."/>
        </authorList>
    </citation>
    <scope>NUCLEOTIDE SEQUENCE [LARGE SCALE GENOMIC DNA]</scope>
    <source>
        <tissue evidence="1">Whole body</tissue>
    </source>
</reference>
<dbReference type="PANTHER" id="PTHR14222">
    <property type="entry name" value="CONDENSIN"/>
    <property type="match status" value="1"/>
</dbReference>
<evidence type="ECO:0000313" key="2">
    <source>
        <dbReference type="Proteomes" id="UP000235965"/>
    </source>
</evidence>
<dbReference type="InterPro" id="IPR026971">
    <property type="entry name" value="CND1/NCAPD3"/>
</dbReference>
<keyword evidence="2" id="KW-1185">Reference proteome</keyword>
<gene>
    <name evidence="1" type="ORF">B7P43_G15859</name>
</gene>
<dbReference type="InParanoid" id="A0A2J7PH24"/>
<dbReference type="GO" id="GO:0007076">
    <property type="term" value="P:mitotic chromosome condensation"/>
    <property type="evidence" value="ECO:0007669"/>
    <property type="project" value="InterPro"/>
</dbReference>
<dbReference type="GO" id="GO:0010032">
    <property type="term" value="P:meiotic chromosome condensation"/>
    <property type="evidence" value="ECO:0007669"/>
    <property type="project" value="TreeGrafter"/>
</dbReference>
<dbReference type="AlphaFoldDB" id="A0A2J7PH24"/>
<evidence type="ECO:0000313" key="1">
    <source>
        <dbReference type="EMBL" id="PNF15631.1"/>
    </source>
</evidence>
<dbReference type="GO" id="GO:0000779">
    <property type="term" value="C:condensed chromosome, centromeric region"/>
    <property type="evidence" value="ECO:0007669"/>
    <property type="project" value="TreeGrafter"/>
</dbReference>
<dbReference type="PANTHER" id="PTHR14222:SF2">
    <property type="entry name" value="CONDENSIN COMPLEX SUBUNIT 1"/>
    <property type="match status" value="1"/>
</dbReference>
<dbReference type="GO" id="GO:0042393">
    <property type="term" value="F:histone binding"/>
    <property type="evidence" value="ECO:0007669"/>
    <property type="project" value="TreeGrafter"/>
</dbReference>
<organism evidence="1 2">
    <name type="scientific">Cryptotermes secundus</name>
    <dbReference type="NCBI Taxonomy" id="105785"/>
    <lineage>
        <taxon>Eukaryota</taxon>
        <taxon>Metazoa</taxon>
        <taxon>Ecdysozoa</taxon>
        <taxon>Arthropoda</taxon>
        <taxon>Hexapoda</taxon>
        <taxon>Insecta</taxon>
        <taxon>Pterygota</taxon>
        <taxon>Neoptera</taxon>
        <taxon>Polyneoptera</taxon>
        <taxon>Dictyoptera</taxon>
        <taxon>Blattodea</taxon>
        <taxon>Blattoidea</taxon>
        <taxon>Termitoidae</taxon>
        <taxon>Kalotermitidae</taxon>
        <taxon>Cryptotermitinae</taxon>
        <taxon>Cryptotermes</taxon>
    </lineage>
</organism>
<dbReference type="Proteomes" id="UP000235965">
    <property type="component" value="Unassembled WGS sequence"/>
</dbReference>
<name>A0A2J7PH24_9NEOP</name>
<dbReference type="EMBL" id="NEVH01025154">
    <property type="protein sequence ID" value="PNF15631.1"/>
    <property type="molecule type" value="Genomic_DNA"/>
</dbReference>
<protein>
    <submittedName>
        <fullName evidence="1">Uncharacterized protein</fullName>
    </submittedName>
</protein>